<reference evidence="4" key="1">
    <citation type="submission" date="2016-06" db="UniProtKB">
        <authorList>
            <consortium name="WormBaseParasite"/>
        </authorList>
    </citation>
    <scope>IDENTIFICATION</scope>
</reference>
<dbReference type="Pfam" id="PF05994">
    <property type="entry name" value="FragX_IP"/>
    <property type="match status" value="3"/>
</dbReference>
<dbReference type="AlphaFoldDB" id="A0A183SER3"/>
<feature type="transmembrane region" description="Helical" evidence="1">
    <location>
        <begin position="54"/>
        <end position="74"/>
    </location>
</feature>
<evidence type="ECO:0000256" key="1">
    <source>
        <dbReference type="SAM" id="Phobius"/>
    </source>
</evidence>
<dbReference type="Proteomes" id="UP000275846">
    <property type="component" value="Unassembled WGS sequence"/>
</dbReference>
<dbReference type="WBParaSite" id="SSLN_0000279801-mRNA-1">
    <property type="protein sequence ID" value="SSLN_0000279801-mRNA-1"/>
    <property type="gene ID" value="SSLN_0000279801"/>
</dbReference>
<keyword evidence="1" id="KW-0812">Transmembrane</keyword>
<keyword evidence="1" id="KW-0472">Membrane</keyword>
<name>A0A183SER3_SCHSO</name>
<dbReference type="PRINTS" id="PR01698">
    <property type="entry name" value="CYTOFMRPINTP"/>
</dbReference>
<dbReference type="EMBL" id="UYSU01032317">
    <property type="protein sequence ID" value="VDL89096.1"/>
    <property type="molecule type" value="Genomic_DNA"/>
</dbReference>
<keyword evidence="1" id="KW-1133">Transmembrane helix</keyword>
<proteinExistence type="predicted"/>
<keyword evidence="3" id="KW-1185">Reference proteome</keyword>
<dbReference type="InterPro" id="IPR008081">
    <property type="entry name" value="Cytoplasmic_FMR1-int"/>
</dbReference>
<dbReference type="PIRSF" id="PIRSF008153">
    <property type="entry name" value="FMR1_interacting"/>
    <property type="match status" value="1"/>
</dbReference>
<reference evidence="2 3" key="2">
    <citation type="submission" date="2018-11" db="EMBL/GenBank/DDBJ databases">
        <authorList>
            <consortium name="Pathogen Informatics"/>
        </authorList>
    </citation>
    <scope>NUCLEOTIDE SEQUENCE [LARGE SCALE GENOMIC DNA]</scope>
    <source>
        <strain evidence="2 3">NST_G2</strain>
    </source>
</reference>
<sequence>MVFAQLNNLYNQGQEYAIMLYTWRSISRALPHEMAISRFIAELKRLARKDHKTYFINQAYMLMLGKMLTMFALLDEMKNMKASMKNDFSHYKRVEYTSLTADLAWHTNIAVTRTSERSVAENRELYELALRGLQYLSGWSVQVLDTFTWKLSHCADEFTNRDCPKDAENYERATRYNYSSEERFALIKLVSMIKSVETQLLRLETNYSEAIRRSVYRDLHALLGHLHGLLLKAQKKKDKIKLQRLIHAIQATCADQVCYSIFPLCFCFCLFFCPARSASLVTRKGEKKVGGLAQVTPKSPRIAIIMEIVDNLFSSCLQSMDSVETDLIMTGSSSSGSGTQSKAWGRAMSSKISTSSLTSGSNSTLAKAAASIASNGGNSTPNQIMRRVGPSSSQLYLLRTMLELMVDQSSPSKHSLRKEIDSTTLSLIENFLKHSFYWPYLLNFSETLVKCCDLSQLWYREFFLEIANGTRIQFPIEMSLPWILTDHILETHDPAFMEFILYPLDLYNDAADCALNRFHRRFLFDEIEAEANLVFDQLVYKLSDQVFRYYKQYAACILLDKRFRAEAQRIGWREAYPQPNRYAVTLIKQRNVQLLGRTIDLSKLLSQRINKALLTSLEEAINRFSCNDLSAIVELEALIECNRLCHRMLSEHLILDDFDDMLQEANNLVNSPLSKIALHVFWEVTCDLVKNYCYNDSTKRFIRTKFALAEALERKQPSVVSPEYVWGSRSLNACYEAIFHLYRGFIGSPHFASACRLLGYQGIFIIFTEILKVCKSLVSSAGIFCASTLLPSASSSIIFVPLIHQAMHHCPLRGHVYRFASKMALTMRTHILSINQTLKDYVRKIASFMPKSIPIPSANATSDGQYSIYKNSLSRVYQYSDLRTNVCQNFRELGNIIIFCLLMENSLTIEDLCDLKQAGPFIRRPTENEKIQGGDLRLREQQNRLESLNILQVAKKLESQELIEIADSTEVLTRERLCCGLVLFEQVLNRIREFLDEDEPVSENGSTISGQAPVPVNVWHGTGGTSGIGTLPAASKESIEIEGCSQFHRIWSAIQFVFSTPFGENEYTVEEMFGDGLNWAGCAIICLLGQQRRFEMLDFGSQFLRIQRADKKDILPDGFSLDRLATRLSRFSVLNRQIFATLNSYLHPVDRADVHTGVRHFPPPQWTRM</sequence>
<evidence type="ECO:0000313" key="3">
    <source>
        <dbReference type="Proteomes" id="UP000275846"/>
    </source>
</evidence>
<gene>
    <name evidence="2" type="ORF">SSLN_LOCUS2711</name>
</gene>
<dbReference type="GO" id="GO:0030833">
    <property type="term" value="P:regulation of actin filament polymerization"/>
    <property type="evidence" value="ECO:0007669"/>
    <property type="project" value="InterPro"/>
</dbReference>
<protein>
    <submittedName>
        <fullName evidence="4">Cytoplasmic FMR1-interacting protein</fullName>
    </submittedName>
</protein>
<accession>A0A183SER3</accession>
<evidence type="ECO:0000313" key="4">
    <source>
        <dbReference type="WBParaSite" id="SSLN_0000279801-mRNA-1"/>
    </source>
</evidence>
<dbReference type="OrthoDB" id="10265867at2759"/>
<dbReference type="STRING" id="70667.A0A183SER3"/>
<organism evidence="4">
    <name type="scientific">Schistocephalus solidus</name>
    <name type="common">Tapeworm</name>
    <dbReference type="NCBI Taxonomy" id="70667"/>
    <lineage>
        <taxon>Eukaryota</taxon>
        <taxon>Metazoa</taxon>
        <taxon>Spiralia</taxon>
        <taxon>Lophotrochozoa</taxon>
        <taxon>Platyhelminthes</taxon>
        <taxon>Cestoda</taxon>
        <taxon>Eucestoda</taxon>
        <taxon>Diphyllobothriidea</taxon>
        <taxon>Diphyllobothriidae</taxon>
        <taxon>Schistocephalus</taxon>
    </lineage>
</organism>
<evidence type="ECO:0000313" key="2">
    <source>
        <dbReference type="EMBL" id="VDL89096.1"/>
    </source>
</evidence>
<dbReference type="GO" id="GO:0031267">
    <property type="term" value="F:small GTPase binding"/>
    <property type="evidence" value="ECO:0007669"/>
    <property type="project" value="InterPro"/>
</dbReference>
<dbReference type="PANTHER" id="PTHR12195">
    <property type="entry name" value="CYTOPLASMIC FMR1-INTERACTING PROTEIN-RELATED"/>
    <property type="match status" value="1"/>
</dbReference>